<organism evidence="2 3">
    <name type="scientific">Sphingomonas crocodyli</name>
    <dbReference type="NCBI Taxonomy" id="1979270"/>
    <lineage>
        <taxon>Bacteria</taxon>
        <taxon>Pseudomonadati</taxon>
        <taxon>Pseudomonadota</taxon>
        <taxon>Alphaproteobacteria</taxon>
        <taxon>Sphingomonadales</taxon>
        <taxon>Sphingomonadaceae</taxon>
        <taxon>Sphingomonas</taxon>
    </lineage>
</organism>
<sequence length="192" mass="21742">MLPQTPFNRVPREAMNARHQGSWDRSQELHGDTSFVEVMTNAPQVYDWYNHAFYRDLFASGRLDPKLVELVRLHLAGRHGCASCNRSDWAAAIAAGYTEEQLNALSDYENGPFEERERAILALADVMALDNAAAVVTPELYDRFKRSFSDAELVEFGVIMAVLTGMAKFILAFDLLERLRTCPFRPPQSREA</sequence>
<dbReference type="PANTHER" id="PTHR34846">
    <property type="entry name" value="4-CARBOXYMUCONOLACTONE DECARBOXYLASE FAMILY PROTEIN (AFU_ORTHOLOGUE AFUA_6G11590)"/>
    <property type="match status" value="1"/>
</dbReference>
<dbReference type="AlphaFoldDB" id="A0A437M992"/>
<dbReference type="EMBL" id="SACN01000001">
    <property type="protein sequence ID" value="RVT94262.1"/>
    <property type="molecule type" value="Genomic_DNA"/>
</dbReference>
<evidence type="ECO:0000313" key="3">
    <source>
        <dbReference type="Proteomes" id="UP000282971"/>
    </source>
</evidence>
<dbReference type="Proteomes" id="UP000282971">
    <property type="component" value="Unassembled WGS sequence"/>
</dbReference>
<dbReference type="RefSeq" id="WP_127743582.1">
    <property type="nucleotide sequence ID" value="NZ_SACN01000001.1"/>
</dbReference>
<name>A0A437M992_9SPHN</name>
<evidence type="ECO:0000313" key="2">
    <source>
        <dbReference type="EMBL" id="RVT94262.1"/>
    </source>
</evidence>
<dbReference type="InterPro" id="IPR003779">
    <property type="entry name" value="CMD-like"/>
</dbReference>
<keyword evidence="3" id="KW-1185">Reference proteome</keyword>
<comment type="caution">
    <text evidence="2">The sequence shown here is derived from an EMBL/GenBank/DDBJ whole genome shotgun (WGS) entry which is preliminary data.</text>
</comment>
<reference evidence="2 3" key="1">
    <citation type="submission" date="2019-01" db="EMBL/GenBank/DDBJ databases">
        <authorList>
            <person name="Chen W.-M."/>
        </authorList>
    </citation>
    <scope>NUCLEOTIDE SEQUENCE [LARGE SCALE GENOMIC DNA]</scope>
    <source>
        <strain evidence="2 3">CCP-7</strain>
    </source>
</reference>
<proteinExistence type="predicted"/>
<dbReference type="SUPFAM" id="SSF69118">
    <property type="entry name" value="AhpD-like"/>
    <property type="match status" value="1"/>
</dbReference>
<feature type="domain" description="Carboxymuconolactone decarboxylase-like" evidence="1">
    <location>
        <begin position="43"/>
        <end position="105"/>
    </location>
</feature>
<dbReference type="GO" id="GO:0051920">
    <property type="term" value="F:peroxiredoxin activity"/>
    <property type="evidence" value="ECO:0007669"/>
    <property type="project" value="InterPro"/>
</dbReference>
<dbReference type="PANTHER" id="PTHR34846:SF10">
    <property type="entry name" value="CYTOPLASMIC PROTEIN"/>
    <property type="match status" value="1"/>
</dbReference>
<dbReference type="Gene3D" id="1.20.1290.10">
    <property type="entry name" value="AhpD-like"/>
    <property type="match status" value="1"/>
</dbReference>
<protein>
    <submittedName>
        <fullName evidence="2">Carboxymuconolactone decarboxylase family protein</fullName>
    </submittedName>
</protein>
<dbReference type="InterPro" id="IPR029032">
    <property type="entry name" value="AhpD-like"/>
</dbReference>
<gene>
    <name evidence="2" type="ORF">EOD43_10555</name>
</gene>
<evidence type="ECO:0000259" key="1">
    <source>
        <dbReference type="Pfam" id="PF02627"/>
    </source>
</evidence>
<dbReference type="Pfam" id="PF02627">
    <property type="entry name" value="CMD"/>
    <property type="match status" value="1"/>
</dbReference>
<accession>A0A437M992</accession>
<dbReference type="OrthoDB" id="9801997at2"/>